<feature type="domain" description="Histone chaperone RTT106/FACT complex subunit SPT16-like middle" evidence="4">
    <location>
        <begin position="284"/>
        <end position="390"/>
    </location>
</feature>
<feature type="compositionally biased region" description="Acidic residues" evidence="3">
    <location>
        <begin position="534"/>
        <end position="546"/>
    </location>
</feature>
<dbReference type="GO" id="GO:0042393">
    <property type="term" value="F:histone binding"/>
    <property type="evidence" value="ECO:0007669"/>
    <property type="project" value="TreeGrafter"/>
</dbReference>
<evidence type="ECO:0000259" key="4">
    <source>
        <dbReference type="SMART" id="SM01287"/>
    </source>
</evidence>
<feature type="compositionally biased region" description="Basic and acidic residues" evidence="3">
    <location>
        <begin position="397"/>
        <end position="431"/>
    </location>
</feature>
<dbReference type="Pfam" id="PF08512">
    <property type="entry name" value="Rttp106-like_middle"/>
    <property type="match status" value="1"/>
</dbReference>
<feature type="compositionally biased region" description="Acidic residues" evidence="3">
    <location>
        <begin position="472"/>
        <end position="492"/>
    </location>
</feature>
<gene>
    <name evidence="5" type="ORF">Hypma_001026</name>
</gene>
<name>A0A369J690_HYPMA</name>
<evidence type="ECO:0000313" key="5">
    <source>
        <dbReference type="EMBL" id="RDB17581.1"/>
    </source>
</evidence>
<feature type="compositionally biased region" description="Acidic residues" evidence="3">
    <location>
        <begin position="432"/>
        <end position="449"/>
    </location>
</feature>
<dbReference type="SMART" id="SM01287">
    <property type="entry name" value="Rtt106"/>
    <property type="match status" value="1"/>
</dbReference>
<dbReference type="InterPro" id="IPR011993">
    <property type="entry name" value="PH-like_dom_sf"/>
</dbReference>
<dbReference type="EMBL" id="LUEZ02000110">
    <property type="protein sequence ID" value="RDB17581.1"/>
    <property type="molecule type" value="Genomic_DNA"/>
</dbReference>
<dbReference type="InterPro" id="IPR013719">
    <property type="entry name" value="RTT106/SPT16-like_middle_dom"/>
</dbReference>
<dbReference type="PANTHER" id="PTHR45849">
    <property type="entry name" value="FACT COMPLEX SUBUNIT SSRP1"/>
    <property type="match status" value="1"/>
</dbReference>
<reference evidence="5" key="1">
    <citation type="submission" date="2018-04" db="EMBL/GenBank/DDBJ databases">
        <title>Whole genome sequencing of Hypsizygus marmoreus.</title>
        <authorList>
            <person name="Choi I.-G."/>
            <person name="Min B."/>
            <person name="Kim J.-G."/>
            <person name="Kim S."/>
            <person name="Oh Y.-L."/>
            <person name="Kong W.-S."/>
            <person name="Park H."/>
            <person name="Jeong J."/>
            <person name="Song E.-S."/>
        </authorList>
    </citation>
    <scope>NUCLEOTIDE SEQUENCE [LARGE SCALE GENOMIC DNA]</scope>
    <source>
        <strain evidence="5">51987-8</strain>
    </source>
</reference>
<dbReference type="SUPFAM" id="SSF50729">
    <property type="entry name" value="PH domain-like"/>
    <property type="match status" value="1"/>
</dbReference>
<comment type="caution">
    <text evidence="5">The sequence shown here is derived from an EMBL/GenBank/DDBJ whole genome shotgun (WGS) entry which is preliminary data.</text>
</comment>
<keyword evidence="6" id="KW-1185">Reference proteome</keyword>
<comment type="function">
    <text evidence="2">Component of the FACT complex, a general chromatin factor that acts to reorganize nucleosomes. The FACT complex is involved in multiple processes that require DNA as a template such as mRNA elongation, DNA replication and DNA repair. During transcription elongation the FACT complex acts as a histone chaperone that both destabilizes and restores nucleosomal structure. It facilitates the passage of RNA polymerase II and transcription by promoting the dissociation of one histone H2A-H2B dimer from the nucleosome, then subsequently promotes the reestablishment of the nucleosome following the passage of RNA polymerase II.</text>
</comment>
<dbReference type="STRING" id="39966.A0A369J690"/>
<dbReference type="InParanoid" id="A0A369J690"/>
<dbReference type="GO" id="GO:0031491">
    <property type="term" value="F:nucleosome binding"/>
    <property type="evidence" value="ECO:0007669"/>
    <property type="project" value="TreeGrafter"/>
</dbReference>
<dbReference type="Proteomes" id="UP000076154">
    <property type="component" value="Unassembled WGS sequence"/>
</dbReference>
<evidence type="ECO:0000256" key="2">
    <source>
        <dbReference type="ARBA" id="ARBA00025370"/>
    </source>
</evidence>
<protein>
    <recommendedName>
        <fullName evidence="4">Histone chaperone RTT106/FACT complex subunit SPT16-like middle domain-containing protein</fullName>
    </recommendedName>
</protein>
<feature type="region of interest" description="Disordered" evidence="3">
    <location>
        <begin position="397"/>
        <end position="506"/>
    </location>
</feature>
<evidence type="ECO:0000256" key="1">
    <source>
        <dbReference type="ARBA" id="ARBA00006159"/>
    </source>
</evidence>
<dbReference type="Gene3D" id="2.30.29.120">
    <property type="match status" value="1"/>
</dbReference>
<evidence type="ECO:0000313" key="6">
    <source>
        <dbReference type="Proteomes" id="UP000076154"/>
    </source>
</evidence>
<accession>A0A369J690</accession>
<organism evidence="5 6">
    <name type="scientific">Hypsizygus marmoreus</name>
    <name type="common">White beech mushroom</name>
    <name type="synonym">Agaricus marmoreus</name>
    <dbReference type="NCBI Taxonomy" id="39966"/>
    <lineage>
        <taxon>Eukaryota</taxon>
        <taxon>Fungi</taxon>
        <taxon>Dikarya</taxon>
        <taxon>Basidiomycota</taxon>
        <taxon>Agaricomycotina</taxon>
        <taxon>Agaricomycetes</taxon>
        <taxon>Agaricomycetidae</taxon>
        <taxon>Agaricales</taxon>
        <taxon>Tricholomatineae</taxon>
        <taxon>Lyophyllaceae</taxon>
        <taxon>Hypsizygus</taxon>
    </lineage>
</organism>
<feature type="region of interest" description="Disordered" evidence="3">
    <location>
        <begin position="76"/>
        <end position="125"/>
    </location>
</feature>
<dbReference type="PANTHER" id="PTHR45849:SF3">
    <property type="entry name" value="HISTONE CHAPERONE RTT106"/>
    <property type="match status" value="1"/>
</dbReference>
<comment type="similarity">
    <text evidence="1">Belongs to the RTT106 family.</text>
</comment>
<dbReference type="Gene3D" id="2.30.29.30">
    <property type="entry name" value="Pleckstrin-homology domain (PH domain)/Phosphotyrosine-binding domain (PTB)"/>
    <property type="match status" value="1"/>
</dbReference>
<proteinExistence type="inferred from homology"/>
<dbReference type="AlphaFoldDB" id="A0A369J690"/>
<sequence>MASETPYLRAILPSLPSELAKKVRTLCGATTDSTASAEYILDTVIRFVAGAECGPTSTAETLTQWPERQTAAKKVLDELRGRPSPTPAKRSREDDVENESQPSKRQRPAVEVPTPSSSSSFEDDKPMFTIHSISVTSPVRKKVDITVHKKSMKFTNPTTHAVEASVPYSTLTRAFVLPTRGKQKAHWTVVILSSDIPDRGKPASDSANLQVIFGMEAIVSAPFSTTTHIGTAPVVVFPKGSTTLPAISVFLARLNIPIYQPTGDLFKSACTGVSSGVSASQNGVPGVDAYRGARPGTLWFMKEGLLWGESKPCEFWAVEDLIGKSEGLRVVGNNVRTCSVILTRKSSDEGDDGQDSEDVGIETQFGVIDTKEQPGIDAWVRAHRHLFGKKRFEENGDVEEAKKDEEKGKPDGGKDKGKEKGKEKMTIKQIEDDSDDEDEDFEVDSEDGMDCSSSSESSDEGEGGDSEGSQNAEDEAEVSQDGGGSDEEEELKEENHPLMRPGAMPRMTRAVIDMVVGMVEDDMMGTSAGHHSEMDDDDLEEDELDD</sequence>
<evidence type="ECO:0000256" key="3">
    <source>
        <dbReference type="SAM" id="MobiDB-lite"/>
    </source>
</evidence>
<feature type="region of interest" description="Disordered" evidence="3">
    <location>
        <begin position="522"/>
        <end position="546"/>
    </location>
</feature>
<dbReference type="OrthoDB" id="75754at2759"/>
<dbReference type="InterPro" id="IPR050454">
    <property type="entry name" value="RTT106/SSRP1_HistChap/FACT"/>
</dbReference>